<protein>
    <submittedName>
        <fullName evidence="1">Uncharacterized protein</fullName>
    </submittedName>
</protein>
<dbReference type="EMBL" id="JAJSOF020000005">
    <property type="protein sequence ID" value="KAJ4447289.1"/>
    <property type="molecule type" value="Genomic_DNA"/>
</dbReference>
<proteinExistence type="predicted"/>
<name>A0ABQ8TNU6_PERAM</name>
<dbReference type="Proteomes" id="UP001148838">
    <property type="component" value="Unassembled WGS sequence"/>
</dbReference>
<organism evidence="1 2">
    <name type="scientific">Periplaneta americana</name>
    <name type="common">American cockroach</name>
    <name type="synonym">Blatta americana</name>
    <dbReference type="NCBI Taxonomy" id="6978"/>
    <lineage>
        <taxon>Eukaryota</taxon>
        <taxon>Metazoa</taxon>
        <taxon>Ecdysozoa</taxon>
        <taxon>Arthropoda</taxon>
        <taxon>Hexapoda</taxon>
        <taxon>Insecta</taxon>
        <taxon>Pterygota</taxon>
        <taxon>Neoptera</taxon>
        <taxon>Polyneoptera</taxon>
        <taxon>Dictyoptera</taxon>
        <taxon>Blattodea</taxon>
        <taxon>Blattoidea</taxon>
        <taxon>Blattidae</taxon>
        <taxon>Blattinae</taxon>
        <taxon>Periplaneta</taxon>
    </lineage>
</organism>
<accession>A0ABQ8TNU6</accession>
<comment type="caution">
    <text evidence="1">The sequence shown here is derived from an EMBL/GenBank/DDBJ whole genome shotgun (WGS) entry which is preliminary data.</text>
</comment>
<dbReference type="InterPro" id="IPR036397">
    <property type="entry name" value="RNaseH_sf"/>
</dbReference>
<dbReference type="Gene3D" id="3.30.420.10">
    <property type="entry name" value="Ribonuclease H-like superfamily/Ribonuclease H"/>
    <property type="match status" value="1"/>
</dbReference>
<reference evidence="1 2" key="1">
    <citation type="journal article" date="2022" name="Allergy">
        <title>Genome assembly and annotation of Periplaneta americana reveal a comprehensive cockroach allergen profile.</title>
        <authorList>
            <person name="Wang L."/>
            <person name="Xiong Q."/>
            <person name="Saelim N."/>
            <person name="Wang L."/>
            <person name="Nong W."/>
            <person name="Wan A.T."/>
            <person name="Shi M."/>
            <person name="Liu X."/>
            <person name="Cao Q."/>
            <person name="Hui J.H.L."/>
            <person name="Sookrung N."/>
            <person name="Leung T.F."/>
            <person name="Tungtrongchitr A."/>
            <person name="Tsui S.K.W."/>
        </authorList>
    </citation>
    <scope>NUCLEOTIDE SEQUENCE [LARGE SCALE GENOMIC DNA]</scope>
    <source>
        <strain evidence="1">PWHHKU_190912</strain>
    </source>
</reference>
<evidence type="ECO:0000313" key="2">
    <source>
        <dbReference type="Proteomes" id="UP001148838"/>
    </source>
</evidence>
<keyword evidence="2" id="KW-1185">Reference proteome</keyword>
<sequence length="116" mass="13633">MADTSNYSLVERLVASVWVRERQHTGKTKPKIMTQFERRFERPLPRKSTLSAWEKRAFITGKPVAARPYRTNDELKDAVTAAFADITPQQLRKMSQRTWRHIQFCIDNDTARTRHS</sequence>
<gene>
    <name evidence="1" type="ORF">ANN_09293</name>
</gene>
<evidence type="ECO:0000313" key="1">
    <source>
        <dbReference type="EMBL" id="KAJ4447289.1"/>
    </source>
</evidence>